<gene>
    <name evidence="1" type="ORF">DI487_06190</name>
</gene>
<dbReference type="Pfam" id="PF13557">
    <property type="entry name" value="Phenol_MetA_deg"/>
    <property type="match status" value="1"/>
</dbReference>
<evidence type="ECO:0000313" key="1">
    <source>
        <dbReference type="EMBL" id="AWM13488.1"/>
    </source>
</evidence>
<dbReference type="InterPro" id="IPR025737">
    <property type="entry name" value="FApF"/>
</dbReference>
<accession>A0A2U8QTM1</accession>
<dbReference type="KEGG" id="fse:DI487_06190"/>
<sequence length="248" mass="28452">MIKKHIYLILFGSFLQAQESAVTAINTDRPDQTETAFLVPKGRFQMENGFSYTKHTSKSYNINFIENLWKYGFSEKIEFRMITELTKEKDETQEVSGFRPIAFGTKIKLTEENGIFPKISLIAHAHLVKSASKAFRNEKWAPEFRLTFLHNLHHNQTFSYNLGTEWDTNDLFPVYIYTVSYGYSITGRLGVYAEVFGNLTKKEPAQHLFDGGFTYLISSDFMVDCSAGLGLNSAAPKYYWATGFSFRL</sequence>
<name>A0A2U8QTM1_9FLAO</name>
<dbReference type="Proteomes" id="UP000245429">
    <property type="component" value="Chromosome"/>
</dbReference>
<evidence type="ECO:0008006" key="3">
    <source>
        <dbReference type="Google" id="ProtNLM"/>
    </source>
</evidence>
<proteinExistence type="predicted"/>
<dbReference type="OrthoDB" id="1014491at2"/>
<dbReference type="RefSeq" id="WP_109568856.1">
    <property type="nucleotide sequence ID" value="NZ_CP029463.1"/>
</dbReference>
<evidence type="ECO:0000313" key="2">
    <source>
        <dbReference type="Proteomes" id="UP000245429"/>
    </source>
</evidence>
<dbReference type="AlphaFoldDB" id="A0A2U8QTM1"/>
<organism evidence="1 2">
    <name type="scientific">Flavobacterium sediminis</name>
    <dbReference type="NCBI Taxonomy" id="2201181"/>
    <lineage>
        <taxon>Bacteria</taxon>
        <taxon>Pseudomonadati</taxon>
        <taxon>Bacteroidota</taxon>
        <taxon>Flavobacteriia</taxon>
        <taxon>Flavobacteriales</taxon>
        <taxon>Flavobacteriaceae</taxon>
        <taxon>Flavobacterium</taxon>
    </lineage>
</organism>
<protein>
    <recommendedName>
        <fullName evidence="3">Transporter</fullName>
    </recommendedName>
</protein>
<dbReference type="EMBL" id="CP029463">
    <property type="protein sequence ID" value="AWM13488.1"/>
    <property type="molecule type" value="Genomic_DNA"/>
</dbReference>
<reference evidence="1 2" key="1">
    <citation type="submission" date="2018-05" db="EMBL/GenBank/DDBJ databases">
        <title>Flavobacterium sp. MEBiC07310.</title>
        <authorList>
            <person name="Baek K."/>
        </authorList>
    </citation>
    <scope>NUCLEOTIDE SEQUENCE [LARGE SCALE GENOMIC DNA]</scope>
    <source>
        <strain evidence="1 2">MEBiC07310</strain>
    </source>
</reference>
<keyword evidence="2" id="KW-1185">Reference proteome</keyword>